<protein>
    <submittedName>
        <fullName evidence="3">Prevent-host-death protein</fullName>
    </submittedName>
</protein>
<dbReference type="InterPro" id="IPR036165">
    <property type="entry name" value="YefM-like_sf"/>
</dbReference>
<evidence type="ECO:0000256" key="2">
    <source>
        <dbReference type="SAM" id="MobiDB-lite"/>
    </source>
</evidence>
<keyword evidence="4" id="KW-1185">Reference proteome</keyword>
<dbReference type="PATRIC" id="fig|1255043.3.peg.644"/>
<dbReference type="Proteomes" id="UP000010809">
    <property type="component" value="Chromosome"/>
</dbReference>
<feature type="region of interest" description="Disordered" evidence="2">
    <location>
        <begin position="46"/>
        <end position="75"/>
    </location>
</feature>
<dbReference type="AlphaFoldDB" id="L0DTK0"/>
<dbReference type="eggNOG" id="COG4118">
    <property type="taxonomic scope" value="Bacteria"/>
</dbReference>
<gene>
    <name evidence="3" type="ordered locus">TVNIR_0638</name>
</gene>
<evidence type="ECO:0000313" key="4">
    <source>
        <dbReference type="Proteomes" id="UP000010809"/>
    </source>
</evidence>
<proteinExistence type="inferred from homology"/>
<evidence type="ECO:0000313" key="3">
    <source>
        <dbReference type="EMBL" id="AGA32338.1"/>
    </source>
</evidence>
<sequence>MKELNIREMRAAIGQLDKLVDEAGEIIVRRRGRAIARILPIAGTRRRPNHADLRARTPRLTTPSAELIRAERDER</sequence>
<dbReference type="RefSeq" id="WP_015257491.1">
    <property type="nucleotide sequence ID" value="NC_019902.2"/>
</dbReference>
<dbReference type="STRING" id="1255043.TVNIR_0638"/>
<evidence type="ECO:0000256" key="1">
    <source>
        <dbReference type="ARBA" id="ARBA00009981"/>
    </source>
</evidence>
<dbReference type="KEGG" id="tni:TVNIR_0638"/>
<comment type="similarity">
    <text evidence="1">Belongs to the phD/YefM antitoxin family.</text>
</comment>
<organism evidence="3 4">
    <name type="scientific">Thioalkalivibrio nitratireducens (strain DSM 14787 / UNIQEM 213 / ALEN2)</name>
    <dbReference type="NCBI Taxonomy" id="1255043"/>
    <lineage>
        <taxon>Bacteria</taxon>
        <taxon>Pseudomonadati</taxon>
        <taxon>Pseudomonadota</taxon>
        <taxon>Gammaproteobacteria</taxon>
        <taxon>Chromatiales</taxon>
        <taxon>Ectothiorhodospiraceae</taxon>
        <taxon>Thioalkalivibrio</taxon>
    </lineage>
</organism>
<dbReference type="SUPFAM" id="SSF143120">
    <property type="entry name" value="YefM-like"/>
    <property type="match status" value="1"/>
</dbReference>
<reference evidence="3" key="1">
    <citation type="submission" date="2015-12" db="EMBL/GenBank/DDBJ databases">
        <authorList>
            <person name="Tikhonova T.V."/>
            <person name="Pavlov A.R."/>
            <person name="Beletsky A.V."/>
            <person name="Mardanov A.V."/>
            <person name="Sorokin D.Y."/>
            <person name="Ravin N.V."/>
            <person name="Popov V.O."/>
        </authorList>
    </citation>
    <scope>NUCLEOTIDE SEQUENCE</scope>
    <source>
        <strain evidence="3">DSM 14787</strain>
    </source>
</reference>
<accession>L0DTK0</accession>
<dbReference type="HOGENOM" id="CLU_2669953_0_0_6"/>
<dbReference type="EMBL" id="CP003989">
    <property type="protein sequence ID" value="AGA32338.1"/>
    <property type="molecule type" value="Genomic_DNA"/>
</dbReference>
<dbReference type="OrthoDB" id="9800503at2"/>
<name>L0DTK0_THIND</name>